<keyword evidence="11" id="KW-1185">Reference proteome</keyword>
<dbReference type="GO" id="GO:0005886">
    <property type="term" value="C:plasma membrane"/>
    <property type="evidence" value="ECO:0007669"/>
    <property type="project" value="UniProtKB-SubCell"/>
</dbReference>
<keyword evidence="4 7" id="KW-1133">Transmembrane helix</keyword>
<evidence type="ECO:0000256" key="1">
    <source>
        <dbReference type="ARBA" id="ARBA00004651"/>
    </source>
</evidence>
<dbReference type="RefSeq" id="WP_259315496.1">
    <property type="nucleotide sequence ID" value="NZ_CP087164.1"/>
</dbReference>
<gene>
    <name evidence="10" type="ORF">DSM104329_02209</name>
</gene>
<comment type="similarity">
    <text evidence="6">Belongs to the ABC-4 integral membrane protein family.</text>
</comment>
<dbReference type="Proteomes" id="UP001162834">
    <property type="component" value="Chromosome"/>
</dbReference>
<feature type="transmembrane region" description="Helical" evidence="7">
    <location>
        <begin position="313"/>
        <end position="346"/>
    </location>
</feature>
<feature type="domain" description="MacB-like periplasmic core" evidence="9">
    <location>
        <begin position="17"/>
        <end position="237"/>
    </location>
</feature>
<accession>A0A9E6XXC3</accession>
<feature type="transmembrane region" description="Helical" evidence="7">
    <location>
        <begin position="269"/>
        <end position="293"/>
    </location>
</feature>
<protein>
    <recommendedName>
        <fullName evidence="12">ABC transporter permease</fullName>
    </recommendedName>
</protein>
<evidence type="ECO:0000259" key="9">
    <source>
        <dbReference type="Pfam" id="PF12704"/>
    </source>
</evidence>
<feature type="transmembrane region" description="Helical" evidence="7">
    <location>
        <begin position="366"/>
        <end position="386"/>
    </location>
</feature>
<dbReference type="KEGG" id="sbae:DSM104329_02209"/>
<comment type="subcellular location">
    <subcellularLocation>
        <location evidence="1">Cell membrane</location>
        <topology evidence="1">Multi-pass membrane protein</topology>
    </subcellularLocation>
</comment>
<evidence type="ECO:0000313" key="10">
    <source>
        <dbReference type="EMBL" id="UGS35813.1"/>
    </source>
</evidence>
<dbReference type="InterPro" id="IPR003838">
    <property type="entry name" value="ABC3_permease_C"/>
</dbReference>
<feature type="transmembrane region" description="Helical" evidence="7">
    <location>
        <begin position="805"/>
        <end position="831"/>
    </location>
</feature>
<feature type="transmembrane region" description="Helical" evidence="7">
    <location>
        <begin position="719"/>
        <end position="747"/>
    </location>
</feature>
<dbReference type="InterPro" id="IPR050250">
    <property type="entry name" value="Macrolide_Exporter_MacB"/>
</dbReference>
<dbReference type="EMBL" id="CP087164">
    <property type="protein sequence ID" value="UGS35813.1"/>
    <property type="molecule type" value="Genomic_DNA"/>
</dbReference>
<keyword evidence="2" id="KW-1003">Cell membrane</keyword>
<feature type="domain" description="ABC3 transporter permease C-terminal" evidence="8">
    <location>
        <begin position="725"/>
        <end position="841"/>
    </location>
</feature>
<evidence type="ECO:0000256" key="2">
    <source>
        <dbReference type="ARBA" id="ARBA00022475"/>
    </source>
</evidence>
<dbReference type="Pfam" id="PF12704">
    <property type="entry name" value="MacB_PCD"/>
    <property type="match status" value="2"/>
</dbReference>
<dbReference type="InterPro" id="IPR025857">
    <property type="entry name" value="MacB_PCD"/>
</dbReference>
<feature type="domain" description="ABC3 transporter permease C-terminal" evidence="8">
    <location>
        <begin position="272"/>
        <end position="393"/>
    </location>
</feature>
<feature type="transmembrane region" description="Helical" evidence="7">
    <location>
        <begin position="16"/>
        <end position="36"/>
    </location>
</feature>
<dbReference type="AlphaFoldDB" id="A0A9E6XXC3"/>
<feature type="domain" description="MacB-like periplasmic core" evidence="9">
    <location>
        <begin position="489"/>
        <end position="686"/>
    </location>
</feature>
<dbReference type="Pfam" id="PF02687">
    <property type="entry name" value="FtsX"/>
    <property type="match status" value="2"/>
</dbReference>
<feature type="transmembrane region" description="Helical" evidence="7">
    <location>
        <begin position="490"/>
        <end position="513"/>
    </location>
</feature>
<organism evidence="10 11">
    <name type="scientific">Capillimicrobium parvum</name>
    <dbReference type="NCBI Taxonomy" id="2884022"/>
    <lineage>
        <taxon>Bacteria</taxon>
        <taxon>Bacillati</taxon>
        <taxon>Actinomycetota</taxon>
        <taxon>Thermoleophilia</taxon>
        <taxon>Solirubrobacterales</taxon>
        <taxon>Capillimicrobiaceae</taxon>
        <taxon>Capillimicrobium</taxon>
    </lineage>
</organism>
<evidence type="ECO:0000256" key="3">
    <source>
        <dbReference type="ARBA" id="ARBA00022692"/>
    </source>
</evidence>
<dbReference type="PANTHER" id="PTHR30572">
    <property type="entry name" value="MEMBRANE COMPONENT OF TRANSPORTER-RELATED"/>
    <property type="match status" value="1"/>
</dbReference>
<evidence type="ECO:0000313" key="11">
    <source>
        <dbReference type="Proteomes" id="UP001162834"/>
    </source>
</evidence>
<evidence type="ECO:0000256" key="5">
    <source>
        <dbReference type="ARBA" id="ARBA00023136"/>
    </source>
</evidence>
<feature type="transmembrane region" description="Helical" evidence="7">
    <location>
        <begin position="458"/>
        <end position="478"/>
    </location>
</feature>
<proteinExistence type="inferred from homology"/>
<keyword evidence="3 7" id="KW-0812">Transmembrane</keyword>
<evidence type="ECO:0000259" key="8">
    <source>
        <dbReference type="Pfam" id="PF02687"/>
    </source>
</evidence>
<feature type="transmembrane region" description="Helical" evidence="7">
    <location>
        <begin position="417"/>
        <end position="446"/>
    </location>
</feature>
<name>A0A9E6XXC3_9ACTN</name>
<sequence>MLALSLKGFGARKVRVALTVIAVALGVALISGTYILTDTINKSFDEIFTTAAKGTDVSINARDAVENSEGGTASTIPASFLGRVEQVPGVSKAVGTAGTDSAAAFKANGDRIGSTTGGAPTSVFSDTPSPFDSLTYIEGHRPERDGQVALLQSTAKDANIKIGDTIKVVGSNGPGRNLEVVGLAEFGGVSSVGGFVAVVTTLNQAQQLAGERGRYDQILVAADDGVSPVELRDRIRTIAPANVSVRTGQQQADKNSQDIQDQLGFLRTALLAFAGISVFVGAFIIFNTFSITVTQRMREFALLRTLGASRRQILTQVLFEGLLIGVIGSIVGLLLGLVLAPGLRALFKAVGADLPSSGTVVEPRTIIVSLLVGIVVTLLSGLAPAIRSTRVPPVAALREGAVLPQGRGHRFVTPGGIVLVVLGAVALALGLFGGGGIALVGLGALVVFVGVALLSPKLVPPLAAGVGAPLPGLVGRLARENSIRQPGRTAVTAAALMIGVTLVAFVSIFAAGAKATIDEAVNTAGKPGTLIVQNTNGFTPIAPQVGDAVARVPGVKSVSPITFSTSRVTGVGGKTSVTGVPANLPDVFTIDWKQGSDRVVRTLGAQGAVLTKGYADKHDLAVGDRIRVLTPLGKHLELTVGGIAEDNTGLLADLTVSQALARSAFGEKEDALVFVGVDPADEKRVQSVISAAFDRLYPVAEVKTLQEFKDDQAGQIDGLLILIYVLLALAVVISLFGIVNTLVLSIYERTRELGMLRAIGTSRRQVRRMIRYEAVITAVIGAVIGVVLGLIFALAVGVALKDDGFVLSIPVVQLIILLVLGALAGVVAAIAPARRASRLDPLEALAYE</sequence>
<evidence type="ECO:0000256" key="6">
    <source>
        <dbReference type="ARBA" id="ARBA00038076"/>
    </source>
</evidence>
<evidence type="ECO:0000256" key="4">
    <source>
        <dbReference type="ARBA" id="ARBA00022989"/>
    </source>
</evidence>
<dbReference type="GO" id="GO:0022857">
    <property type="term" value="F:transmembrane transporter activity"/>
    <property type="evidence" value="ECO:0007669"/>
    <property type="project" value="TreeGrafter"/>
</dbReference>
<keyword evidence="5 7" id="KW-0472">Membrane</keyword>
<evidence type="ECO:0000256" key="7">
    <source>
        <dbReference type="SAM" id="Phobius"/>
    </source>
</evidence>
<dbReference type="PANTHER" id="PTHR30572:SF4">
    <property type="entry name" value="ABC TRANSPORTER PERMEASE YTRF"/>
    <property type="match status" value="1"/>
</dbReference>
<reference evidence="10" key="1">
    <citation type="journal article" date="2022" name="Int. J. Syst. Evol. Microbiol.">
        <title>Pseudomonas aegrilactucae sp. nov. and Pseudomonas morbosilactucae sp. nov., pathogens causing bacterial rot of lettuce in Japan.</title>
        <authorList>
            <person name="Sawada H."/>
            <person name="Fujikawa T."/>
            <person name="Satou M."/>
        </authorList>
    </citation>
    <scope>NUCLEOTIDE SEQUENCE</scope>
    <source>
        <strain evidence="10">0166_1</strain>
    </source>
</reference>
<evidence type="ECO:0008006" key="12">
    <source>
        <dbReference type="Google" id="ProtNLM"/>
    </source>
</evidence>
<feature type="transmembrane region" description="Helical" evidence="7">
    <location>
        <begin position="774"/>
        <end position="799"/>
    </location>
</feature>